<dbReference type="Pfam" id="PF00560">
    <property type="entry name" value="LRR_1"/>
    <property type="match status" value="1"/>
</dbReference>
<dbReference type="PANTHER" id="PTHR11017">
    <property type="entry name" value="LEUCINE-RICH REPEAT-CONTAINING PROTEIN"/>
    <property type="match status" value="1"/>
</dbReference>
<dbReference type="OrthoDB" id="2018313at2759"/>
<keyword evidence="1" id="KW-0433">Leucine-rich repeat</keyword>
<name>A0A8T2CJE0_ARASU</name>
<evidence type="ECO:0000259" key="5">
    <source>
        <dbReference type="Pfam" id="PF23282"/>
    </source>
</evidence>
<protein>
    <submittedName>
        <fullName evidence="6">NB-ARC</fullName>
    </submittedName>
</protein>
<dbReference type="EMBL" id="JAEFBJ010000006">
    <property type="protein sequence ID" value="KAG7599609.1"/>
    <property type="molecule type" value="Genomic_DNA"/>
</dbReference>
<evidence type="ECO:0000256" key="3">
    <source>
        <dbReference type="ARBA" id="ARBA00022801"/>
    </source>
</evidence>
<dbReference type="FunFam" id="3.40.50.300:FF:001002">
    <property type="entry name" value="Disease resistance protein (TIR-NBS-LRR class)"/>
    <property type="match status" value="1"/>
</dbReference>
<dbReference type="AlphaFoldDB" id="A0A8T2CJE0"/>
<keyword evidence="2" id="KW-0677">Repeat</keyword>
<sequence>MKLLLCLESDEVRMIGIWGPSGIGKSTIARILYSQHSHQFQLCVFMENIKVRYPRPCYNEYSAKLNLQKEFLSQTFHHNDIEIPHLGVVQERLNDKKVLVILDDVDRLGQLDALAKETRWFGPGSRVIITTEDWKLLQGHGINHIYKVDFPSTEEAVQIFCMNGFGQNFPKDGFEGLAWEVANLAGELPLGLKVMGSYFRGMSKEEWKSALPRLRTSLDGEIESILNFSYEALSDKDKELFLHIACFFNHKEMEKVEEHLAKKFLDVKQGLHVLADKSLISINSTYMEMHNLLAQLGREIVCRQSINEPGQRQFLIDSREICEVLTDDATGSRNVIGIELNFSESEDELNISERGFEGMSNLQFLRIYSDHVNPDKIFLPQGLNYLSRKLRLLHWIHFPMTCFPSIVNPEFLVELVMCHSKLEKLWERIKPLRNLKWMDLSSSVNLKVLPDLSTTTNLKELDCSFCSSLVKLPSSIGNAINLEILNLYDCSNLVELPSSIGNLINIKKFNFHGCSSLVELPSSIGNATKLEALELGYCSRLVELPSSIGNATNLKELYLYNCSSLVKLPFSIETFSHLKKFKISGCSNLVKLSSSIGNATDLKELDFSFCSSLVELPSSIANATTLELLDLRGCSNLVQLPSSIGNAIVTIDRLDFSGCSSLVAIPSSIGKAINLKYLEFSGCASLVELPASIGNLHKLSSLTLKRCSKLEVLPININLQSLEALILTDCSLLKSFPEISTNISYLDLSGTAIEEVPLSISLWSRLETLHMSYSENIKKFPHALDLITDLHLSDTKIQEVAPWVKRISRLRRLVLKGCNKLLEMPTYFTYRANGDSLRVKLNERPVPSSLIFKACILLVNNNDVETGDEDMVFLDCCIVDKKSSVDVPCSPSNHILPPLLTEHLYIFEFEVDVTSNDLFFEFSISRVEWVIKECRVHNVNTKKRMRVTRNLSPFTFKDTKRTSDVVVNGGSEVEDEVNGDESAETKKGQKRMKFNDEILSHF</sequence>
<proteinExistence type="predicted"/>
<dbReference type="GO" id="GO:0016787">
    <property type="term" value="F:hydrolase activity"/>
    <property type="evidence" value="ECO:0007669"/>
    <property type="project" value="UniProtKB-KW"/>
</dbReference>
<dbReference type="Pfam" id="PF23282">
    <property type="entry name" value="WHD_ROQ1"/>
    <property type="match status" value="1"/>
</dbReference>
<dbReference type="InterPro" id="IPR044974">
    <property type="entry name" value="Disease_R_plants"/>
</dbReference>
<gene>
    <name evidence="6" type="ORF">ISN44_As06g037870</name>
</gene>
<organism evidence="6 7">
    <name type="scientific">Arabidopsis suecica</name>
    <name type="common">Swedish thale-cress</name>
    <name type="synonym">Cardaminopsis suecica</name>
    <dbReference type="NCBI Taxonomy" id="45249"/>
    <lineage>
        <taxon>Eukaryota</taxon>
        <taxon>Viridiplantae</taxon>
        <taxon>Streptophyta</taxon>
        <taxon>Embryophyta</taxon>
        <taxon>Tracheophyta</taxon>
        <taxon>Spermatophyta</taxon>
        <taxon>Magnoliopsida</taxon>
        <taxon>eudicotyledons</taxon>
        <taxon>Gunneridae</taxon>
        <taxon>Pentapetalae</taxon>
        <taxon>rosids</taxon>
        <taxon>malvids</taxon>
        <taxon>Brassicales</taxon>
        <taxon>Brassicaceae</taxon>
        <taxon>Camelineae</taxon>
        <taxon>Arabidopsis</taxon>
    </lineage>
</organism>
<dbReference type="InterPro" id="IPR058192">
    <property type="entry name" value="WHD_ROQ1-like"/>
</dbReference>
<evidence type="ECO:0000313" key="6">
    <source>
        <dbReference type="EMBL" id="KAG7599609.1"/>
    </source>
</evidence>
<evidence type="ECO:0000256" key="2">
    <source>
        <dbReference type="ARBA" id="ARBA00022737"/>
    </source>
</evidence>
<evidence type="ECO:0000313" key="7">
    <source>
        <dbReference type="Proteomes" id="UP000694251"/>
    </source>
</evidence>
<reference evidence="6 7" key="1">
    <citation type="submission" date="2020-12" db="EMBL/GenBank/DDBJ databases">
        <title>Concerted genomic and epigenomic changes stabilize Arabidopsis allopolyploids.</title>
        <authorList>
            <person name="Chen Z."/>
        </authorList>
    </citation>
    <scope>NUCLEOTIDE SEQUENCE [LARGE SCALE GENOMIC DNA]</scope>
    <source>
        <strain evidence="6">As9502</strain>
        <tissue evidence="6">Leaf</tissue>
    </source>
</reference>
<evidence type="ECO:0000259" key="4">
    <source>
        <dbReference type="Pfam" id="PF00931"/>
    </source>
</evidence>
<dbReference type="Pfam" id="PF00931">
    <property type="entry name" value="NB-ARC"/>
    <property type="match status" value="1"/>
</dbReference>
<dbReference type="InterPro" id="IPR001611">
    <property type="entry name" value="Leu-rich_rpt"/>
</dbReference>
<keyword evidence="3" id="KW-0378">Hydrolase</keyword>
<feature type="domain" description="Disease resistance protein Roq1-like winged-helix" evidence="5">
    <location>
        <begin position="235"/>
        <end position="305"/>
    </location>
</feature>
<dbReference type="Pfam" id="PF07725">
    <property type="entry name" value="LRR_3"/>
    <property type="match status" value="1"/>
</dbReference>
<comment type="caution">
    <text evidence="6">The sequence shown here is derived from an EMBL/GenBank/DDBJ whole genome shotgun (WGS) entry which is preliminary data.</text>
</comment>
<dbReference type="Proteomes" id="UP000694251">
    <property type="component" value="Chromosome 6"/>
</dbReference>
<evidence type="ECO:0000256" key="1">
    <source>
        <dbReference type="ARBA" id="ARBA00022614"/>
    </source>
</evidence>
<keyword evidence="7" id="KW-1185">Reference proteome</keyword>
<dbReference type="GO" id="GO:0006952">
    <property type="term" value="P:defense response"/>
    <property type="evidence" value="ECO:0007669"/>
    <property type="project" value="InterPro"/>
</dbReference>
<dbReference type="FunFam" id="3.80.10.10:FF:000386">
    <property type="entry name" value="Disease resistance protein RPS4"/>
    <property type="match status" value="1"/>
</dbReference>
<feature type="domain" description="NB-ARC" evidence="4">
    <location>
        <begin position="7"/>
        <end position="166"/>
    </location>
</feature>
<dbReference type="FunFam" id="1.10.8.430:FF:000002">
    <property type="entry name" value="Disease resistance protein (TIR-NBS-LRR class)"/>
    <property type="match status" value="1"/>
</dbReference>
<accession>A0A8T2CJE0</accession>
<dbReference type="InterPro" id="IPR002182">
    <property type="entry name" value="NB-ARC"/>
</dbReference>
<dbReference type="PANTHER" id="PTHR11017:SF333">
    <property type="entry name" value="ADP-RIBOSYL CYCLASE_CYCLIC ADP-RIBOSE HYDROLASE-RELATED"/>
    <property type="match status" value="1"/>
</dbReference>
<dbReference type="GO" id="GO:0043531">
    <property type="term" value="F:ADP binding"/>
    <property type="evidence" value="ECO:0007669"/>
    <property type="project" value="InterPro"/>
</dbReference>
<dbReference type="InterPro" id="IPR011713">
    <property type="entry name" value="Leu-rich_rpt_3"/>
</dbReference>